<dbReference type="PANTHER" id="PTHR14677:SF40">
    <property type="entry name" value="CDC48-ASSOCIATED UBIQUITIN-LIKE_ZINC FINGER PROTEIN 1"/>
    <property type="match status" value="1"/>
</dbReference>
<dbReference type="SUPFAM" id="SSF118310">
    <property type="entry name" value="AN1-like Zinc finger"/>
    <property type="match status" value="2"/>
</dbReference>
<organism evidence="8 9">
    <name type="scientific">Paraglomus occultum</name>
    <dbReference type="NCBI Taxonomy" id="144539"/>
    <lineage>
        <taxon>Eukaryota</taxon>
        <taxon>Fungi</taxon>
        <taxon>Fungi incertae sedis</taxon>
        <taxon>Mucoromycota</taxon>
        <taxon>Glomeromycotina</taxon>
        <taxon>Glomeromycetes</taxon>
        <taxon>Paraglomerales</taxon>
        <taxon>Paraglomeraceae</taxon>
        <taxon>Paraglomus</taxon>
    </lineage>
</organism>
<evidence type="ECO:0000256" key="6">
    <source>
        <dbReference type="SAM" id="MobiDB-lite"/>
    </source>
</evidence>
<feature type="compositionally biased region" description="Polar residues" evidence="6">
    <location>
        <begin position="138"/>
        <end position="164"/>
    </location>
</feature>
<dbReference type="Pfam" id="PF01428">
    <property type="entry name" value="zf-AN1"/>
    <property type="match status" value="2"/>
</dbReference>
<dbReference type="Proteomes" id="UP000789572">
    <property type="component" value="Unassembled WGS sequence"/>
</dbReference>
<name>A0A9N9CFQ2_9GLOM</name>
<keyword evidence="9" id="KW-1185">Reference proteome</keyword>
<evidence type="ECO:0000256" key="2">
    <source>
        <dbReference type="ARBA" id="ARBA00022737"/>
    </source>
</evidence>
<dbReference type="InterPro" id="IPR000058">
    <property type="entry name" value="Znf_AN1"/>
</dbReference>
<feature type="region of interest" description="Disordered" evidence="6">
    <location>
        <begin position="133"/>
        <end position="202"/>
    </location>
</feature>
<evidence type="ECO:0000259" key="7">
    <source>
        <dbReference type="PROSITE" id="PS51039"/>
    </source>
</evidence>
<evidence type="ECO:0000256" key="3">
    <source>
        <dbReference type="ARBA" id="ARBA00022771"/>
    </source>
</evidence>
<evidence type="ECO:0000256" key="4">
    <source>
        <dbReference type="ARBA" id="ARBA00022833"/>
    </source>
</evidence>
<dbReference type="SMART" id="SM00154">
    <property type="entry name" value="ZnF_AN1"/>
    <property type="match status" value="2"/>
</dbReference>
<dbReference type="EMBL" id="CAJVPJ010001597">
    <property type="protein sequence ID" value="CAG8597276.1"/>
    <property type="molecule type" value="Genomic_DNA"/>
</dbReference>
<dbReference type="PANTHER" id="PTHR14677">
    <property type="entry name" value="ARSENITE INDUCUBLE RNA ASSOCIATED PROTEIN AIP-1-RELATED"/>
    <property type="match status" value="1"/>
</dbReference>
<keyword evidence="1" id="KW-0479">Metal-binding</keyword>
<protein>
    <submittedName>
        <fullName evidence="8">1108_t:CDS:1</fullName>
    </submittedName>
</protein>
<evidence type="ECO:0000313" key="8">
    <source>
        <dbReference type="EMBL" id="CAG8597276.1"/>
    </source>
</evidence>
<evidence type="ECO:0000313" key="9">
    <source>
        <dbReference type="Proteomes" id="UP000789572"/>
    </source>
</evidence>
<accession>A0A9N9CFQ2</accession>
<evidence type="ECO:0000256" key="1">
    <source>
        <dbReference type="ARBA" id="ARBA00022723"/>
    </source>
</evidence>
<keyword evidence="3 5" id="KW-0863">Zinc-finger</keyword>
<comment type="caution">
    <text evidence="8">The sequence shown here is derived from an EMBL/GenBank/DDBJ whole genome shotgun (WGS) entry which is preliminary data.</text>
</comment>
<proteinExistence type="predicted"/>
<dbReference type="GO" id="GO:0005737">
    <property type="term" value="C:cytoplasm"/>
    <property type="evidence" value="ECO:0007669"/>
    <property type="project" value="TreeGrafter"/>
</dbReference>
<evidence type="ECO:0000256" key="5">
    <source>
        <dbReference type="PROSITE-ProRule" id="PRU00449"/>
    </source>
</evidence>
<feature type="domain" description="AN1-type" evidence="7">
    <location>
        <begin position="4"/>
        <end position="52"/>
    </location>
</feature>
<dbReference type="PROSITE" id="PS51039">
    <property type="entry name" value="ZF_AN1"/>
    <property type="match status" value="2"/>
</dbReference>
<dbReference type="InterPro" id="IPR057357">
    <property type="entry name" value="Znf-C2H2_ZFAND2A/B"/>
</dbReference>
<dbReference type="AlphaFoldDB" id="A0A9N9CFQ2"/>
<feature type="compositionally biased region" description="Basic residues" evidence="6">
    <location>
        <begin position="177"/>
        <end position="186"/>
    </location>
</feature>
<dbReference type="Gene3D" id="4.10.1110.10">
    <property type="entry name" value="AN1-like Zinc finger"/>
    <property type="match status" value="2"/>
</dbReference>
<feature type="domain" description="AN1-type" evidence="7">
    <location>
        <begin position="94"/>
        <end position="142"/>
    </location>
</feature>
<gene>
    <name evidence="8" type="ORF">POCULU_LOCUS7279</name>
</gene>
<dbReference type="InterPro" id="IPR035896">
    <property type="entry name" value="AN1-like_Znf"/>
</dbReference>
<keyword evidence="2" id="KW-0677">Repeat</keyword>
<dbReference type="GO" id="GO:0008270">
    <property type="term" value="F:zinc ion binding"/>
    <property type="evidence" value="ECO:0007669"/>
    <property type="project" value="UniProtKB-KW"/>
</dbReference>
<dbReference type="Pfam" id="PF25403">
    <property type="entry name" value="zf-C2H2_ZFAND2"/>
    <property type="match status" value="1"/>
</dbReference>
<sequence length="202" mass="22180">MELPDVGRQCADPSCRQLDYLPTKCTYCKKHYCHEHSKPEAHKCPDAPKGDGARVPTCPKCGAPIPVPKGENPNIRIERHIASGCSPVPKSTSQKTFNACSYASCKSRVAVRLICNSCNKNYCITHRHEADHKCQGRKQGTSTQRPNGQGTASQSKVTAAQNRVTENRRQDGGGQHGKTHHKRKSSVKSSIKAFVGKLFKSK</sequence>
<reference evidence="8" key="1">
    <citation type="submission" date="2021-06" db="EMBL/GenBank/DDBJ databases">
        <authorList>
            <person name="Kallberg Y."/>
            <person name="Tangrot J."/>
            <person name="Rosling A."/>
        </authorList>
    </citation>
    <scope>NUCLEOTIDE SEQUENCE</scope>
    <source>
        <strain evidence="8">IA702</strain>
    </source>
</reference>
<keyword evidence="4" id="KW-0862">Zinc</keyword>
<dbReference type="OrthoDB" id="431929at2759"/>